<keyword evidence="1" id="KW-0812">Transmembrane</keyword>
<sequence>MDIELIRYELKLLFRHKFLKLLFIGLGMLVLLGGYNGYSRVEKQLSIIEEVKQKQTNFYTQNLLLLDSIEKKLRPPSEGWYKNPASVLFVGAFREAGKYTILPPSSLAFFSTGQSDIYPYYTKVNIVSNNAAKDNQNFENPFALALGKFDLTFVCVFLLPLFIIAFSYNILSSEKEQGTLVLISSMPISTSKWLFLKISIRTFLFCLITFFWLGIAFISFSFDVFETFSEMIVLLFYILIYIFFWFGVAYGINYLDKNSATNALTLVGIWLFFVLILPSVANLLATVLYPVPSRTIYVIEQKEAEEQTEKQKDKILKDFYAKNPTHEKKKDVQNWKTRYTKRFAVDAYQQRLKSEIDSKFENYAASQREFALRFRWLSPSVLLHHNINKIAKTDTETYKNFQKDTQKFRKEWSDYFIKIFYEDRDLTTKDYENFPSYSKK</sequence>
<dbReference type="eggNOG" id="COG1277">
    <property type="taxonomic scope" value="Bacteria"/>
</dbReference>
<keyword evidence="1" id="KW-0472">Membrane</keyword>
<feature type="transmembrane region" description="Helical" evidence="1">
    <location>
        <begin position="231"/>
        <end position="252"/>
    </location>
</feature>
<accession>I4AIL5</accession>
<feature type="transmembrane region" description="Helical" evidence="1">
    <location>
        <begin position="264"/>
        <end position="289"/>
    </location>
</feature>
<evidence type="ECO:0000313" key="3">
    <source>
        <dbReference type="Proteomes" id="UP000006054"/>
    </source>
</evidence>
<dbReference type="InterPro" id="IPR021913">
    <property type="entry name" value="DUF3526"/>
</dbReference>
<organism evidence="2 3">
    <name type="scientific">Bernardetia litoralis (strain ATCC 23117 / DSM 6794 / NBRC 15988 / NCIMB 1366 / Fx l1 / Sio-4)</name>
    <name type="common">Flexibacter litoralis</name>
    <dbReference type="NCBI Taxonomy" id="880071"/>
    <lineage>
        <taxon>Bacteria</taxon>
        <taxon>Pseudomonadati</taxon>
        <taxon>Bacteroidota</taxon>
        <taxon>Cytophagia</taxon>
        <taxon>Cytophagales</taxon>
        <taxon>Bernardetiaceae</taxon>
        <taxon>Bernardetia</taxon>
    </lineage>
</organism>
<keyword evidence="1" id="KW-1133">Transmembrane helix</keyword>
<evidence type="ECO:0008006" key="4">
    <source>
        <dbReference type="Google" id="ProtNLM"/>
    </source>
</evidence>
<protein>
    <recommendedName>
        <fullName evidence="4">ABC-type transport system involved in multi-copper enzyme maturation, permease component</fullName>
    </recommendedName>
</protein>
<dbReference type="AlphaFoldDB" id="I4AIL5"/>
<dbReference type="OrthoDB" id="6016419at2"/>
<evidence type="ECO:0000313" key="2">
    <source>
        <dbReference type="EMBL" id="AFM03800.1"/>
    </source>
</evidence>
<keyword evidence="3" id="KW-1185">Reference proteome</keyword>
<dbReference type="PANTHER" id="PTHR43471:SF14">
    <property type="entry name" value="ABC-2 TYPE TRANSPORT SYSTEM PERMEASE PROTEIN"/>
    <property type="match status" value="1"/>
</dbReference>
<proteinExistence type="predicted"/>
<evidence type="ECO:0000256" key="1">
    <source>
        <dbReference type="SAM" id="Phobius"/>
    </source>
</evidence>
<gene>
    <name evidence="2" type="ordered locus">Fleli_1368</name>
</gene>
<dbReference type="Pfam" id="PF12040">
    <property type="entry name" value="DUF3526"/>
    <property type="match status" value="1"/>
</dbReference>
<dbReference type="RefSeq" id="WP_014797257.1">
    <property type="nucleotide sequence ID" value="NC_018018.1"/>
</dbReference>
<reference evidence="3" key="1">
    <citation type="submission" date="2012-06" db="EMBL/GenBank/DDBJ databases">
        <title>The complete genome of Flexibacter litoralis DSM 6794.</title>
        <authorList>
            <person name="Lucas S."/>
            <person name="Copeland A."/>
            <person name="Lapidus A."/>
            <person name="Glavina del Rio T."/>
            <person name="Dalin E."/>
            <person name="Tice H."/>
            <person name="Bruce D."/>
            <person name="Goodwin L."/>
            <person name="Pitluck S."/>
            <person name="Peters L."/>
            <person name="Ovchinnikova G."/>
            <person name="Lu M."/>
            <person name="Kyrpides N."/>
            <person name="Mavromatis K."/>
            <person name="Ivanova N."/>
            <person name="Brettin T."/>
            <person name="Detter J.C."/>
            <person name="Han C."/>
            <person name="Larimer F."/>
            <person name="Land M."/>
            <person name="Hauser L."/>
            <person name="Markowitz V."/>
            <person name="Cheng J.-F."/>
            <person name="Hugenholtz P."/>
            <person name="Woyke T."/>
            <person name="Wu D."/>
            <person name="Spring S."/>
            <person name="Lang E."/>
            <person name="Kopitz M."/>
            <person name="Brambilla E."/>
            <person name="Klenk H.-P."/>
            <person name="Eisen J.A."/>
        </authorList>
    </citation>
    <scope>NUCLEOTIDE SEQUENCE [LARGE SCALE GENOMIC DNA]</scope>
    <source>
        <strain evidence="3">ATCC 23117 / DSM 6794 / NBRC 15988 / NCIMB 1366 / Sio-4</strain>
    </source>
</reference>
<dbReference type="HOGENOM" id="CLU_042403_1_0_10"/>
<feature type="transmembrane region" description="Helical" evidence="1">
    <location>
        <begin position="151"/>
        <end position="171"/>
    </location>
</feature>
<name>I4AIL5_BERLS</name>
<dbReference type="KEGG" id="fli:Fleli_1368"/>
<dbReference type="PANTHER" id="PTHR43471">
    <property type="entry name" value="ABC TRANSPORTER PERMEASE"/>
    <property type="match status" value="1"/>
</dbReference>
<dbReference type="STRING" id="880071.Fleli_1368"/>
<feature type="transmembrane region" description="Helical" evidence="1">
    <location>
        <begin position="203"/>
        <end position="225"/>
    </location>
</feature>
<dbReference type="EMBL" id="CP003345">
    <property type="protein sequence ID" value="AFM03800.1"/>
    <property type="molecule type" value="Genomic_DNA"/>
</dbReference>
<feature type="transmembrane region" description="Helical" evidence="1">
    <location>
        <begin position="18"/>
        <end position="38"/>
    </location>
</feature>
<dbReference type="Proteomes" id="UP000006054">
    <property type="component" value="Chromosome"/>
</dbReference>